<dbReference type="Pfam" id="PF13432">
    <property type="entry name" value="TPR_16"/>
    <property type="match status" value="1"/>
</dbReference>
<dbReference type="PANTHER" id="PTHR12558">
    <property type="entry name" value="CELL DIVISION CYCLE 16,23,27"/>
    <property type="match status" value="1"/>
</dbReference>
<dbReference type="Pfam" id="PF00515">
    <property type="entry name" value="TPR_1"/>
    <property type="match status" value="1"/>
</dbReference>
<dbReference type="AlphaFoldDB" id="A0A382GHV4"/>
<dbReference type="PANTHER" id="PTHR12558:SF13">
    <property type="entry name" value="CELL DIVISION CYCLE PROTEIN 27 HOMOLOG"/>
    <property type="match status" value="1"/>
</dbReference>
<organism evidence="1">
    <name type="scientific">marine metagenome</name>
    <dbReference type="NCBI Taxonomy" id="408172"/>
    <lineage>
        <taxon>unclassified sequences</taxon>
        <taxon>metagenomes</taxon>
        <taxon>ecological metagenomes</taxon>
    </lineage>
</organism>
<reference evidence="1" key="1">
    <citation type="submission" date="2018-05" db="EMBL/GenBank/DDBJ databases">
        <authorList>
            <person name="Lanie J.A."/>
            <person name="Ng W.-L."/>
            <person name="Kazmierczak K.M."/>
            <person name="Andrzejewski T.M."/>
            <person name="Davidsen T.M."/>
            <person name="Wayne K.J."/>
            <person name="Tettelin H."/>
            <person name="Glass J.I."/>
            <person name="Rusch D."/>
            <person name="Podicherti R."/>
            <person name="Tsui H.-C.T."/>
            <person name="Winkler M.E."/>
        </authorList>
    </citation>
    <scope>NUCLEOTIDE SEQUENCE</scope>
</reference>
<dbReference type="SUPFAM" id="SSF48452">
    <property type="entry name" value="TPR-like"/>
    <property type="match status" value="1"/>
</dbReference>
<evidence type="ECO:0000313" key="1">
    <source>
        <dbReference type="EMBL" id="SVB74227.1"/>
    </source>
</evidence>
<dbReference type="EMBL" id="UINC01055398">
    <property type="protein sequence ID" value="SVB74227.1"/>
    <property type="molecule type" value="Genomic_DNA"/>
</dbReference>
<dbReference type="Gene3D" id="1.25.40.10">
    <property type="entry name" value="Tetratricopeptide repeat domain"/>
    <property type="match status" value="2"/>
</dbReference>
<name>A0A382GHV4_9ZZZZ</name>
<protein>
    <submittedName>
        <fullName evidence="1">Uncharacterized protein</fullName>
    </submittedName>
</protein>
<gene>
    <name evidence="1" type="ORF">METZ01_LOCUS227081</name>
</gene>
<accession>A0A382GHV4</accession>
<dbReference type="PROSITE" id="PS50293">
    <property type="entry name" value="TPR_REGION"/>
    <property type="match status" value="1"/>
</dbReference>
<proteinExistence type="predicted"/>
<feature type="non-terminal residue" evidence="1">
    <location>
        <position position="228"/>
    </location>
</feature>
<sequence>MVNRLTKAVWILFPLLLMIYNFSQANPVDQAKKLNAKGLELARKNRIDEAIEKFNHSLEVNPRDGETYVHLANAYLQISNLNAAEVACQQAKLLLPDTAEVYATMSQIFHRRGELEAAKKEYEQAIRFDSNVAEYHYHLANVYHSLGQFEAAKKEYLETLNLSPKSPLVYHNLGEIYYMEGKLDQAIEAYQKSLSYSNNGQNTKKRLNEVILEKQDQIGKEILRNQLA</sequence>
<dbReference type="Pfam" id="PF13414">
    <property type="entry name" value="TPR_11"/>
    <property type="match status" value="1"/>
</dbReference>
<dbReference type="InterPro" id="IPR011990">
    <property type="entry name" value="TPR-like_helical_dom_sf"/>
</dbReference>
<dbReference type="SMART" id="SM00028">
    <property type="entry name" value="TPR"/>
    <property type="match status" value="5"/>
</dbReference>
<dbReference type="PROSITE" id="PS50005">
    <property type="entry name" value="TPR"/>
    <property type="match status" value="4"/>
</dbReference>
<dbReference type="InterPro" id="IPR019734">
    <property type="entry name" value="TPR_rpt"/>
</dbReference>